<accession>A0A8H6W254</accession>
<evidence type="ECO:0000313" key="2">
    <source>
        <dbReference type="EMBL" id="KAF7296589.1"/>
    </source>
</evidence>
<dbReference type="AlphaFoldDB" id="A0A8H6W254"/>
<evidence type="ECO:0000313" key="3">
    <source>
        <dbReference type="Proteomes" id="UP000613580"/>
    </source>
</evidence>
<feature type="compositionally biased region" description="Polar residues" evidence="1">
    <location>
        <begin position="945"/>
        <end position="963"/>
    </location>
</feature>
<comment type="caution">
    <text evidence="2">The sequence shown here is derived from an EMBL/GenBank/DDBJ whole genome shotgun (WGS) entry which is preliminary data.</text>
</comment>
<dbReference type="Proteomes" id="UP000613580">
    <property type="component" value="Unassembled WGS sequence"/>
</dbReference>
<evidence type="ECO:0000256" key="1">
    <source>
        <dbReference type="SAM" id="MobiDB-lite"/>
    </source>
</evidence>
<protein>
    <submittedName>
        <fullName evidence="2">Uncharacterized protein</fullName>
    </submittedName>
</protein>
<feature type="region of interest" description="Disordered" evidence="1">
    <location>
        <begin position="857"/>
        <end position="993"/>
    </location>
</feature>
<reference evidence="2" key="1">
    <citation type="submission" date="2020-05" db="EMBL/GenBank/DDBJ databases">
        <title>Mycena genomes resolve the evolution of fungal bioluminescence.</title>
        <authorList>
            <person name="Tsai I.J."/>
        </authorList>
    </citation>
    <scope>NUCLEOTIDE SEQUENCE</scope>
    <source>
        <strain evidence="2">110903Hualien_Pintung</strain>
    </source>
</reference>
<gene>
    <name evidence="2" type="ORF">HMN09_01066300</name>
</gene>
<dbReference type="OrthoDB" id="2393824at2759"/>
<keyword evidence="3" id="KW-1185">Reference proteome</keyword>
<feature type="compositionally biased region" description="Basic and acidic residues" evidence="1">
    <location>
        <begin position="860"/>
        <end position="869"/>
    </location>
</feature>
<sequence length="993" mass="111213">MAPHQARSPSETRSEPTTINTVQEKLILLNANHPQIDNLDEATEFLSTILTGLCFKAGRPVEEPVVSPASCKARLLASPRLYGALQAARLHGELRLEDYWFIPPLVSASVHAHLVGLLPAMREIANADMVVQPWDPRTHTPFQSEKLLTFIESLGLASQYRRFSIILFELGGFQKDPILRNRVDRIFTRQNKFLVNASGTGKTRLCYEGLCQNWGFYLTCKVDSGRLGSSDVEDLLDRFGSEAREHVRSGEVQENIQLLNDYFGAILLSRLINLLFFLEMLDVDVAERHKQHWLEMQLIPSYISQSIVEPLEAVADLLLQNDSAHIAQSIRSALAKVRHILGDDEPLFIVLDEASICVNLYSYAFSGESMLQAIIRAFTDLTDGSCTIICAGIDIPQNRFQSGMGSDFEWTSITGGFDDPARQEQYVRKFLPPTLRDSESGRFLMARIWRWLRGRHRATATFMEVLLREGMEHPHSRLDDFNEQVVSFRSADAVDYVAAEGRNEDWEAGFSAYNFRPLSEEEKDLFLERIFRYMATHEPSALLKLDQMQLMYDGPARLVDANLSQLALDEPHPLLGVARQLFPYPERPRHGQPHEKPATFLRSLRRNPPRTDESLAHCLVFYLSQALSKGRQLDEIFSFPHRPPVWARQGAEMVRFHRESGEISWTAVLRDDFESFRPLATQAGSVEEVVTWMEHETGTAFCILPSTANADLLFVIKLADESFVWVALKALATDQPLHASDLKDQFAVLQANSFLGNIDDTIQSRLDAALDSLPKTGRCKLLRAVSSFPVEITVLDESVNSKVKDVAVVSIAALESKAYQVKQTDFFDAIVAGVLAGHKRKSPWEPKDGKLYTSSKRLKRDSDWERPRASWDGPVEGVDDEDTDEGTTTSSSAPSPPPPPPKRKPRPQAKSNPPVQAIKGKGKGKGRGVPVALPATRKRKRISDPKSSAPTVGSSSKQPRTSAQPPPKQHQATQKRGWKGWVEGSPSASYTAY</sequence>
<dbReference type="EMBL" id="JACAZE010000016">
    <property type="protein sequence ID" value="KAF7296589.1"/>
    <property type="molecule type" value="Genomic_DNA"/>
</dbReference>
<proteinExistence type="predicted"/>
<name>A0A8H6W254_MYCCL</name>
<organism evidence="2 3">
    <name type="scientific">Mycena chlorophos</name>
    <name type="common">Agaric fungus</name>
    <name type="synonym">Agaricus chlorophos</name>
    <dbReference type="NCBI Taxonomy" id="658473"/>
    <lineage>
        <taxon>Eukaryota</taxon>
        <taxon>Fungi</taxon>
        <taxon>Dikarya</taxon>
        <taxon>Basidiomycota</taxon>
        <taxon>Agaricomycotina</taxon>
        <taxon>Agaricomycetes</taxon>
        <taxon>Agaricomycetidae</taxon>
        <taxon>Agaricales</taxon>
        <taxon>Marasmiineae</taxon>
        <taxon>Mycenaceae</taxon>
        <taxon>Mycena</taxon>
    </lineage>
</organism>